<name>A0A8H7C1M6_AGABI</name>
<feature type="compositionally biased region" description="Basic residues" evidence="1">
    <location>
        <begin position="18"/>
        <end position="30"/>
    </location>
</feature>
<feature type="domain" description="DUF3074" evidence="2">
    <location>
        <begin position="120"/>
        <end position="276"/>
    </location>
</feature>
<gene>
    <name evidence="3" type="ORF">Agabi119p4_10226</name>
</gene>
<dbReference type="EMBL" id="JABXXO010000014">
    <property type="protein sequence ID" value="KAF7760817.1"/>
    <property type="molecule type" value="Genomic_DNA"/>
</dbReference>
<dbReference type="Proteomes" id="UP000629468">
    <property type="component" value="Unassembled WGS sequence"/>
</dbReference>
<reference evidence="3 4" key="1">
    <citation type="journal article" name="Sci. Rep.">
        <title>Telomere-to-telomere assembled and centromere annotated genomes of the two main subspecies of the button mushroom Agaricus bisporus reveal especially polymorphic chromosome ends.</title>
        <authorList>
            <person name="Sonnenberg A.S.M."/>
            <person name="Sedaghat-Telgerd N."/>
            <person name="Lavrijssen B."/>
            <person name="Ohm R.A."/>
            <person name="Hendrickx P.M."/>
            <person name="Scholtmeijer K."/>
            <person name="Baars J.J.P."/>
            <person name="van Peer A."/>
        </authorList>
    </citation>
    <scope>NUCLEOTIDE SEQUENCE [LARGE SCALE GENOMIC DNA]</scope>
    <source>
        <strain evidence="3 4">H119_p4</strain>
    </source>
</reference>
<comment type="caution">
    <text evidence="3">The sequence shown here is derived from an EMBL/GenBank/DDBJ whole genome shotgun (WGS) entry which is preliminary data.</text>
</comment>
<accession>A0A8H7C1M6</accession>
<evidence type="ECO:0000313" key="4">
    <source>
        <dbReference type="Proteomes" id="UP000629468"/>
    </source>
</evidence>
<feature type="compositionally biased region" description="Low complexity" evidence="1">
    <location>
        <begin position="1"/>
        <end position="14"/>
    </location>
</feature>
<dbReference type="AlphaFoldDB" id="A0A8H7C1M6"/>
<evidence type="ECO:0000313" key="3">
    <source>
        <dbReference type="EMBL" id="KAF7760817.1"/>
    </source>
</evidence>
<dbReference type="PANTHER" id="PTHR40370:SF1">
    <property type="entry name" value="DUF3074 DOMAIN-CONTAINING PROTEIN"/>
    <property type="match status" value="1"/>
</dbReference>
<dbReference type="Pfam" id="PF11274">
    <property type="entry name" value="DUF3074"/>
    <property type="match status" value="1"/>
</dbReference>
<proteinExistence type="predicted"/>
<feature type="region of interest" description="Disordered" evidence="1">
    <location>
        <begin position="1"/>
        <end position="34"/>
    </location>
</feature>
<dbReference type="InterPro" id="IPR024500">
    <property type="entry name" value="DUF3074"/>
</dbReference>
<organism evidence="3 4">
    <name type="scientific">Agaricus bisporus var. burnettii</name>
    <dbReference type="NCBI Taxonomy" id="192524"/>
    <lineage>
        <taxon>Eukaryota</taxon>
        <taxon>Fungi</taxon>
        <taxon>Dikarya</taxon>
        <taxon>Basidiomycota</taxon>
        <taxon>Agaricomycotina</taxon>
        <taxon>Agaricomycetes</taxon>
        <taxon>Agaricomycetidae</taxon>
        <taxon>Agaricales</taxon>
        <taxon>Agaricineae</taxon>
        <taxon>Agaricaceae</taxon>
        <taxon>Agaricus</taxon>
    </lineage>
</organism>
<evidence type="ECO:0000256" key="1">
    <source>
        <dbReference type="SAM" id="MobiDB-lite"/>
    </source>
</evidence>
<sequence>MSSSLASQSDSAIDQRPRRSSSHPHGHRSRVPPLSALSLQPYKLTNLPLNDNLVPEALAILADSRLWKPGKLYNGTQICTHTLPINSSGSSGTLVDQLWCCAKHEWQTDPPPNTNIHEPTPTLYTHLWNKMSKNRIPSQRQYIPEIVSAIDIKTISRSRSIWSVSYDFGSPLSPRICAMLQVLKLIANVPGTRTGIAINIPVDLNDSDENLAVLEDLGVKGRFVSIEHLKEYEGGRIIEWRKILCGEFGGLIPRFCVRRSMPEKLAQDAQRFLQWVVEPETEVKEEREDGELKLQTKW</sequence>
<protein>
    <recommendedName>
        <fullName evidence="2">DUF3074 domain-containing protein</fullName>
    </recommendedName>
</protein>
<evidence type="ECO:0000259" key="2">
    <source>
        <dbReference type="Pfam" id="PF11274"/>
    </source>
</evidence>
<dbReference type="PANTHER" id="PTHR40370">
    <property type="entry name" value="EXPRESSED PROTEIN"/>
    <property type="match status" value="1"/>
</dbReference>